<evidence type="ECO:0008006" key="3">
    <source>
        <dbReference type="Google" id="ProtNLM"/>
    </source>
</evidence>
<dbReference type="RefSeq" id="WP_346759535.1">
    <property type="nucleotide sequence ID" value="NZ_JAUJEB010000004.1"/>
</dbReference>
<protein>
    <recommendedName>
        <fullName evidence="3">Polysaccharide deacetylase</fullName>
    </recommendedName>
</protein>
<dbReference type="Gene3D" id="3.20.20.370">
    <property type="entry name" value="Glycoside hydrolase/deacetylase"/>
    <property type="match status" value="1"/>
</dbReference>
<name>A0ABT8L8W5_9BACT</name>
<proteinExistence type="predicted"/>
<keyword evidence="2" id="KW-1185">Reference proteome</keyword>
<evidence type="ECO:0000313" key="2">
    <source>
        <dbReference type="Proteomes" id="UP001172083"/>
    </source>
</evidence>
<dbReference type="Proteomes" id="UP001172083">
    <property type="component" value="Unassembled WGS sequence"/>
</dbReference>
<gene>
    <name evidence="1" type="ORF">QQ020_19135</name>
</gene>
<sequence length="364" mass="42240">MLGNLFTLDYEIHGNGEGSPYQLMVAPTDRMLEQFDRYGAKLTIMADVAEILKFKEHFEATGKDTFDYLKIEEQLKRAIATGHDVQLHIHSSYFKSKLVDGRWQQHWDEYSLADLPYQRVKEMIQTCKAYLESLLTAVDSTYRCHAFRAANWSMSPSQNIVKALIEEGINIDTSVFKYGKRNDRVKFDYTHSHSDLLPWPVDVLDVCKKDPDGELVEIPIYTELKNVWAFLTPNRVFRVFQASQHKHAKYDEPDMEEQEPAAQNNASKFSKLMSFFTDKHAWKFDFNQCTGTQLIRGLKRIDRQYGHLEKKLPVVLIGHSKIFTKINEKSLAPFLDFIASNPDKYCFAKFGDFDLQSFKEEVTS</sequence>
<accession>A0ABT8L8W5</accession>
<dbReference type="EMBL" id="JAUJEB010000004">
    <property type="protein sequence ID" value="MDN5214200.1"/>
    <property type="molecule type" value="Genomic_DNA"/>
</dbReference>
<dbReference type="SUPFAM" id="SSF88713">
    <property type="entry name" value="Glycoside hydrolase/deacetylase"/>
    <property type="match status" value="1"/>
</dbReference>
<organism evidence="1 2">
    <name type="scientific">Agaribacillus aureus</name>
    <dbReference type="NCBI Taxonomy" id="3051825"/>
    <lineage>
        <taxon>Bacteria</taxon>
        <taxon>Pseudomonadati</taxon>
        <taxon>Bacteroidota</taxon>
        <taxon>Cytophagia</taxon>
        <taxon>Cytophagales</taxon>
        <taxon>Splendidivirgaceae</taxon>
        <taxon>Agaribacillus</taxon>
    </lineage>
</organism>
<comment type="caution">
    <text evidence="1">The sequence shown here is derived from an EMBL/GenBank/DDBJ whole genome shotgun (WGS) entry which is preliminary data.</text>
</comment>
<reference evidence="1" key="1">
    <citation type="submission" date="2023-06" db="EMBL/GenBank/DDBJ databases">
        <title>Genomic of Agaribacillus aureum.</title>
        <authorList>
            <person name="Wang G."/>
        </authorList>
    </citation>
    <scope>NUCLEOTIDE SEQUENCE</scope>
    <source>
        <strain evidence="1">BMA12</strain>
    </source>
</reference>
<dbReference type="InterPro" id="IPR011330">
    <property type="entry name" value="Glyco_hydro/deAcase_b/a-brl"/>
</dbReference>
<evidence type="ECO:0000313" key="1">
    <source>
        <dbReference type="EMBL" id="MDN5214200.1"/>
    </source>
</evidence>